<dbReference type="EMBL" id="LR797331">
    <property type="protein sequence ID" value="CAB4203398.1"/>
    <property type="molecule type" value="Genomic_DNA"/>
</dbReference>
<reference evidence="1" key="1">
    <citation type="submission" date="2020-05" db="EMBL/GenBank/DDBJ databases">
        <authorList>
            <person name="Chiriac C."/>
            <person name="Salcher M."/>
            <person name="Ghai R."/>
            <person name="Kavagutti S V."/>
        </authorList>
    </citation>
    <scope>NUCLEOTIDE SEQUENCE</scope>
</reference>
<protein>
    <submittedName>
        <fullName evidence="1">Uncharacterized protein</fullName>
    </submittedName>
</protein>
<organism evidence="1">
    <name type="scientific">uncultured Caudovirales phage</name>
    <dbReference type="NCBI Taxonomy" id="2100421"/>
    <lineage>
        <taxon>Viruses</taxon>
        <taxon>Duplodnaviria</taxon>
        <taxon>Heunggongvirae</taxon>
        <taxon>Uroviricota</taxon>
        <taxon>Caudoviricetes</taxon>
        <taxon>Peduoviridae</taxon>
        <taxon>Maltschvirus</taxon>
        <taxon>Maltschvirus maltsch</taxon>
    </lineage>
</organism>
<gene>
    <name evidence="1" type="ORF">UFOVP1382_19</name>
</gene>
<name>A0A6J5RXM1_9CAUD</name>
<evidence type="ECO:0000313" key="1">
    <source>
        <dbReference type="EMBL" id="CAB4203398.1"/>
    </source>
</evidence>
<proteinExistence type="predicted"/>
<accession>A0A6J5RXM1</accession>
<sequence>MTTVPCDGPDCPLCKLLGPPRKMVQATVEIGTGKDMRRVVWIAPPLRRRQIMLTPTVVIQAAIAWSGSPA</sequence>